<feature type="domain" description="Exosome complex component CSL4 C-terminal" evidence="4">
    <location>
        <begin position="109"/>
        <end position="145"/>
    </location>
</feature>
<comment type="caution">
    <text evidence="6">The sequence shown here is derived from an EMBL/GenBank/DDBJ whole genome shotgun (WGS) entry which is preliminary data.</text>
</comment>
<dbReference type="Pfam" id="PF10447">
    <property type="entry name" value="EXOSC1"/>
    <property type="match status" value="1"/>
</dbReference>
<name>A0AAN9TLN4_9HEMI</name>
<dbReference type="InterPro" id="IPR025721">
    <property type="entry name" value="Exosome_cplx_N_dom"/>
</dbReference>
<evidence type="ECO:0000256" key="1">
    <source>
        <dbReference type="ARBA" id="ARBA00004604"/>
    </source>
</evidence>
<dbReference type="Pfam" id="PF14382">
    <property type="entry name" value="ECR1_N"/>
    <property type="match status" value="1"/>
</dbReference>
<dbReference type="GO" id="GO:0005730">
    <property type="term" value="C:nucleolus"/>
    <property type="evidence" value="ECO:0007669"/>
    <property type="project" value="UniProtKB-SubCell"/>
</dbReference>
<keyword evidence="2" id="KW-0963">Cytoplasm</keyword>
<dbReference type="EMBL" id="JBBCAQ010000010">
    <property type="protein sequence ID" value="KAK7601410.1"/>
    <property type="molecule type" value="Genomic_DNA"/>
</dbReference>
<dbReference type="Proteomes" id="UP001367676">
    <property type="component" value="Unassembled WGS sequence"/>
</dbReference>
<evidence type="ECO:0008006" key="8">
    <source>
        <dbReference type="Google" id="ProtNLM"/>
    </source>
</evidence>
<evidence type="ECO:0000313" key="6">
    <source>
        <dbReference type="EMBL" id="KAK7601410.1"/>
    </source>
</evidence>
<dbReference type="SUPFAM" id="SSF110324">
    <property type="entry name" value="Ribosomal L27 protein-like"/>
    <property type="match status" value="1"/>
</dbReference>
<dbReference type="FunFam" id="2.40.50.140:FF:000198">
    <property type="entry name" value="Exosome complex component CSL4"/>
    <property type="match status" value="1"/>
</dbReference>
<evidence type="ECO:0000256" key="2">
    <source>
        <dbReference type="ARBA" id="ARBA00022490"/>
    </source>
</evidence>
<keyword evidence="7" id="KW-1185">Reference proteome</keyword>
<gene>
    <name evidence="6" type="ORF">V9T40_008851</name>
</gene>
<sequence length="206" mass="22933">MSIKSTLNDSNKPLVCVPGQRLCLLDNEHVSGNGTYEHQGYIHSSLAGIVKISEKTENNVKRNLIEVHGINEQSIVPAPGDIVTAKVMVLNQRYCKCLIKCIGDVVLSRPYRAILRKEDIRATDKDRIDVYKCYRPGDIILARVLPLTEIHSYQLSTAESELGVVIAHSDAGVPMIPISWTEMQCPKTHNKEPRKVARIVPENAPV</sequence>
<accession>A0AAN9TLN4</accession>
<proteinExistence type="predicted"/>
<dbReference type="InterPro" id="IPR012340">
    <property type="entry name" value="NA-bd_OB-fold"/>
</dbReference>
<dbReference type="SUPFAM" id="SSF50249">
    <property type="entry name" value="Nucleic acid-binding proteins"/>
    <property type="match status" value="1"/>
</dbReference>
<protein>
    <recommendedName>
        <fullName evidence="8">Exosome complex component CSL4</fullName>
    </recommendedName>
</protein>
<dbReference type="InterPro" id="IPR039771">
    <property type="entry name" value="Csl4"/>
</dbReference>
<evidence type="ECO:0000259" key="4">
    <source>
        <dbReference type="Pfam" id="PF10447"/>
    </source>
</evidence>
<dbReference type="PANTHER" id="PTHR12686">
    <property type="entry name" value="3'-5' EXORIBONUCLEASE CSL4-RELATED"/>
    <property type="match status" value="1"/>
</dbReference>
<dbReference type="Gene3D" id="2.40.50.140">
    <property type="entry name" value="Nucleic acid-binding proteins"/>
    <property type="match status" value="1"/>
</dbReference>
<comment type="subcellular location">
    <subcellularLocation>
        <location evidence="1">Nucleus</location>
        <location evidence="1">Nucleolus</location>
    </subcellularLocation>
</comment>
<dbReference type="GO" id="GO:0005737">
    <property type="term" value="C:cytoplasm"/>
    <property type="evidence" value="ECO:0007669"/>
    <property type="project" value="TreeGrafter"/>
</dbReference>
<organism evidence="6 7">
    <name type="scientific">Parthenolecanium corni</name>
    <dbReference type="NCBI Taxonomy" id="536013"/>
    <lineage>
        <taxon>Eukaryota</taxon>
        <taxon>Metazoa</taxon>
        <taxon>Ecdysozoa</taxon>
        <taxon>Arthropoda</taxon>
        <taxon>Hexapoda</taxon>
        <taxon>Insecta</taxon>
        <taxon>Pterygota</taxon>
        <taxon>Neoptera</taxon>
        <taxon>Paraneoptera</taxon>
        <taxon>Hemiptera</taxon>
        <taxon>Sternorrhyncha</taxon>
        <taxon>Coccoidea</taxon>
        <taxon>Coccidae</taxon>
        <taxon>Parthenolecanium</taxon>
    </lineage>
</organism>
<reference evidence="6 7" key="1">
    <citation type="submission" date="2024-03" db="EMBL/GenBank/DDBJ databases">
        <title>Adaptation during the transition from Ophiocordyceps entomopathogen to insect associate is accompanied by gene loss and intensified selection.</title>
        <authorList>
            <person name="Ward C.M."/>
            <person name="Onetto C.A."/>
            <person name="Borneman A.R."/>
        </authorList>
    </citation>
    <scope>NUCLEOTIDE SEQUENCE [LARGE SCALE GENOMIC DNA]</scope>
    <source>
        <strain evidence="6">AWRI1</strain>
        <tissue evidence="6">Single Adult Female</tissue>
    </source>
</reference>
<dbReference type="GO" id="GO:0003723">
    <property type="term" value="F:RNA binding"/>
    <property type="evidence" value="ECO:0007669"/>
    <property type="project" value="InterPro"/>
</dbReference>
<dbReference type="GO" id="GO:0006396">
    <property type="term" value="P:RNA processing"/>
    <property type="evidence" value="ECO:0007669"/>
    <property type="project" value="InterPro"/>
</dbReference>
<dbReference type="Gene3D" id="2.40.50.100">
    <property type="match status" value="1"/>
</dbReference>
<keyword evidence="3" id="KW-0271">Exosome</keyword>
<dbReference type="AlphaFoldDB" id="A0AAN9TLN4"/>
<evidence type="ECO:0000259" key="5">
    <source>
        <dbReference type="Pfam" id="PF14382"/>
    </source>
</evidence>
<evidence type="ECO:0000256" key="3">
    <source>
        <dbReference type="ARBA" id="ARBA00022835"/>
    </source>
</evidence>
<feature type="domain" description="Exosome complex component N-terminal" evidence="5">
    <location>
        <begin position="15"/>
        <end position="52"/>
    </location>
</feature>
<dbReference type="PANTHER" id="PTHR12686:SF8">
    <property type="entry name" value="EXOSOME COMPLEX COMPONENT CSL4"/>
    <property type="match status" value="1"/>
</dbReference>
<evidence type="ECO:0000313" key="7">
    <source>
        <dbReference type="Proteomes" id="UP001367676"/>
    </source>
</evidence>
<dbReference type="InterPro" id="IPR019495">
    <property type="entry name" value="EXOSC1_C"/>
</dbReference>
<dbReference type="GO" id="GO:0000176">
    <property type="term" value="C:nuclear exosome (RNase complex)"/>
    <property type="evidence" value="ECO:0007669"/>
    <property type="project" value="TreeGrafter"/>
</dbReference>